<reference evidence="4" key="1">
    <citation type="submission" date="2020-06" db="EMBL/GenBank/DDBJ databases">
        <title>Legume-microbial interactions unlock mineral nutrients during tropical forest succession.</title>
        <authorList>
            <person name="Epihov D.Z."/>
        </authorList>
    </citation>
    <scope>NUCLEOTIDE SEQUENCE [LARGE SCALE GENOMIC DNA]</scope>
    <source>
        <strain evidence="4">Pan2503</strain>
    </source>
</reference>
<sequence length="367" mass="41034">LETLNEGVVIVDNRLRVIFANDAVTRLGGYERGEIQGRTPDTMFPPEDLPYIMRQHEAGQRYGRHRHEFYLPRKDGERIPAIFSGRVIQGPDGQDYVLLVVTDISAQKRVEEQLRESNTLLEKRQREIEAELSLAARVQQSLAPRSLEWNHVSVEAYYSPARTIGGDFGVVLPHGDELLSLLVCDVSGHGIGSALVANRIYSETLHELEHNTGPGRLLRRLHEFVHDRIAADGFYFTMAAGRFVQRSRRMTFAAAGHPPAMIVSNGRLRLLDSQSGILGCLPDTAPSETADEIDLTSGDRLVIYTDGLVEVFNKRDEMLGVEGLEELVRQSAKRSLPEMRQAILDGVTAWRHGPLADDLSLVIVELR</sequence>
<dbReference type="SMART" id="SM00091">
    <property type="entry name" value="PAS"/>
    <property type="match status" value="1"/>
</dbReference>
<dbReference type="EMBL" id="JACDQQ010000404">
    <property type="protein sequence ID" value="MBA0084174.1"/>
    <property type="molecule type" value="Genomic_DNA"/>
</dbReference>
<evidence type="ECO:0000313" key="5">
    <source>
        <dbReference type="Proteomes" id="UP000567293"/>
    </source>
</evidence>
<dbReference type="InterPro" id="IPR000014">
    <property type="entry name" value="PAS"/>
</dbReference>
<dbReference type="SUPFAM" id="SSF55785">
    <property type="entry name" value="PYP-like sensor domain (PAS domain)"/>
    <property type="match status" value="1"/>
</dbReference>
<name>A0A7V8NMN6_9BACT</name>
<dbReference type="InterPro" id="IPR052016">
    <property type="entry name" value="Bact_Sigma-Reg"/>
</dbReference>
<dbReference type="PROSITE" id="PS50112">
    <property type="entry name" value="PAS"/>
    <property type="match status" value="1"/>
</dbReference>
<dbReference type="PANTHER" id="PTHR43156">
    <property type="entry name" value="STAGE II SPORULATION PROTEIN E-RELATED"/>
    <property type="match status" value="1"/>
</dbReference>
<dbReference type="Gene3D" id="3.60.40.10">
    <property type="entry name" value="PPM-type phosphatase domain"/>
    <property type="match status" value="1"/>
</dbReference>
<dbReference type="CDD" id="cd00130">
    <property type="entry name" value="PAS"/>
    <property type="match status" value="1"/>
</dbReference>
<dbReference type="NCBIfam" id="TIGR00229">
    <property type="entry name" value="sensory_box"/>
    <property type="match status" value="1"/>
</dbReference>
<dbReference type="GO" id="GO:0016791">
    <property type="term" value="F:phosphatase activity"/>
    <property type="evidence" value="ECO:0007669"/>
    <property type="project" value="TreeGrafter"/>
</dbReference>
<organism evidence="4 5">
    <name type="scientific">Candidatus Acidiferrum panamense</name>
    <dbReference type="NCBI Taxonomy" id="2741543"/>
    <lineage>
        <taxon>Bacteria</taxon>
        <taxon>Pseudomonadati</taxon>
        <taxon>Acidobacteriota</taxon>
        <taxon>Terriglobia</taxon>
        <taxon>Candidatus Acidiferrales</taxon>
        <taxon>Candidatus Acidiferrum</taxon>
    </lineage>
</organism>
<keyword evidence="5" id="KW-1185">Reference proteome</keyword>
<dbReference type="InterPro" id="IPR035965">
    <property type="entry name" value="PAS-like_dom_sf"/>
</dbReference>
<dbReference type="InterPro" id="IPR000700">
    <property type="entry name" value="PAS-assoc_C"/>
</dbReference>
<protein>
    <submittedName>
        <fullName evidence="4">SpoIIE family protein phosphatase</fullName>
    </submittedName>
</protein>
<dbReference type="AlphaFoldDB" id="A0A7V8NMN6"/>
<accession>A0A7V8NMN6</accession>
<dbReference type="Proteomes" id="UP000567293">
    <property type="component" value="Unassembled WGS sequence"/>
</dbReference>
<evidence type="ECO:0000256" key="1">
    <source>
        <dbReference type="ARBA" id="ARBA00022801"/>
    </source>
</evidence>
<dbReference type="PROSITE" id="PS50113">
    <property type="entry name" value="PAC"/>
    <property type="match status" value="1"/>
</dbReference>
<dbReference type="Gene3D" id="3.30.450.20">
    <property type="entry name" value="PAS domain"/>
    <property type="match status" value="1"/>
</dbReference>
<dbReference type="Pfam" id="PF07228">
    <property type="entry name" value="SpoIIE"/>
    <property type="match status" value="1"/>
</dbReference>
<evidence type="ECO:0000313" key="4">
    <source>
        <dbReference type="EMBL" id="MBA0084174.1"/>
    </source>
</evidence>
<proteinExistence type="predicted"/>
<dbReference type="Pfam" id="PF13426">
    <property type="entry name" value="PAS_9"/>
    <property type="match status" value="1"/>
</dbReference>
<feature type="non-terminal residue" evidence="4">
    <location>
        <position position="1"/>
    </location>
</feature>
<gene>
    <name evidence="4" type="ORF">HRJ53_04190</name>
</gene>
<feature type="domain" description="PAS" evidence="2">
    <location>
        <begin position="1"/>
        <end position="63"/>
    </location>
</feature>
<keyword evidence="1" id="KW-0378">Hydrolase</keyword>
<dbReference type="InterPro" id="IPR036457">
    <property type="entry name" value="PPM-type-like_dom_sf"/>
</dbReference>
<evidence type="ECO:0000259" key="3">
    <source>
        <dbReference type="PROSITE" id="PS50113"/>
    </source>
</evidence>
<dbReference type="PANTHER" id="PTHR43156:SF9">
    <property type="entry name" value="HAMP DOMAIN-CONTAINING PROTEIN"/>
    <property type="match status" value="1"/>
</dbReference>
<dbReference type="SUPFAM" id="SSF81606">
    <property type="entry name" value="PP2C-like"/>
    <property type="match status" value="1"/>
</dbReference>
<comment type="caution">
    <text evidence="4">The sequence shown here is derived from an EMBL/GenBank/DDBJ whole genome shotgun (WGS) entry which is preliminary data.</text>
</comment>
<evidence type="ECO:0000259" key="2">
    <source>
        <dbReference type="PROSITE" id="PS50112"/>
    </source>
</evidence>
<dbReference type="SMART" id="SM00331">
    <property type="entry name" value="PP2C_SIG"/>
    <property type="match status" value="1"/>
</dbReference>
<feature type="domain" description="PAC" evidence="3">
    <location>
        <begin position="65"/>
        <end position="116"/>
    </location>
</feature>
<dbReference type="InterPro" id="IPR001932">
    <property type="entry name" value="PPM-type_phosphatase-like_dom"/>
</dbReference>